<evidence type="ECO:0000256" key="2">
    <source>
        <dbReference type="ARBA" id="ARBA00022670"/>
    </source>
</evidence>
<keyword evidence="3 5" id="KW-0378">Hydrolase</keyword>
<feature type="active site" evidence="5">
    <location>
        <position position="924"/>
    </location>
</feature>
<dbReference type="InterPro" id="IPR007280">
    <property type="entry name" value="Peptidase_C_arc/bac"/>
</dbReference>
<name>K9UIG2_CHAP6</name>
<dbReference type="EMBL" id="CP003600">
    <property type="protein sequence ID" value="AFY94438.1"/>
    <property type="molecule type" value="Genomic_DNA"/>
</dbReference>
<evidence type="ECO:0000313" key="7">
    <source>
        <dbReference type="EMBL" id="AFY94438.1"/>
    </source>
</evidence>
<evidence type="ECO:0000256" key="1">
    <source>
        <dbReference type="ARBA" id="ARBA00007623"/>
    </source>
</evidence>
<keyword evidence="8" id="KW-1185">Reference proteome</keyword>
<dbReference type="PROSITE" id="PS50203">
    <property type="entry name" value="CALPAIN_CAT"/>
    <property type="match status" value="1"/>
</dbReference>
<dbReference type="HOGENOM" id="CLU_282531_0_0_3"/>
<dbReference type="InterPro" id="IPR038765">
    <property type="entry name" value="Papain-like_cys_pep_sf"/>
</dbReference>
<dbReference type="PANTHER" id="PTHR10183">
    <property type="entry name" value="CALPAIN"/>
    <property type="match status" value="1"/>
</dbReference>
<dbReference type="InterPro" id="IPR022684">
    <property type="entry name" value="Calpain_cysteine_protease"/>
</dbReference>
<evidence type="ECO:0000259" key="6">
    <source>
        <dbReference type="PROSITE" id="PS50203"/>
    </source>
</evidence>
<dbReference type="KEGG" id="cmp:Cha6605_3446"/>
<organism evidence="7 8">
    <name type="scientific">Chamaesiphon minutus (strain ATCC 27169 / PCC 6605)</name>
    <dbReference type="NCBI Taxonomy" id="1173020"/>
    <lineage>
        <taxon>Bacteria</taxon>
        <taxon>Bacillati</taxon>
        <taxon>Cyanobacteriota</taxon>
        <taxon>Cyanophyceae</taxon>
        <taxon>Gomontiellales</taxon>
        <taxon>Chamaesiphonaceae</taxon>
        <taxon>Chamaesiphon</taxon>
    </lineage>
</organism>
<keyword evidence="4 5" id="KW-0788">Thiol protease</keyword>
<dbReference type="AlphaFoldDB" id="K9UIG2"/>
<dbReference type="PATRIC" id="fig|1173020.3.peg.3956"/>
<dbReference type="STRING" id="1173020.Cha6605_3446"/>
<dbReference type="Gene3D" id="2.60.120.380">
    <property type="match status" value="1"/>
</dbReference>
<gene>
    <name evidence="7" type="ORF">Cha6605_3446</name>
</gene>
<sequence length="1145" mass="122584">MFDTQNTAQNVLLGSGVQSFGGSVANLDGLDYYKLQVNNRSNVSMSLSGLGGDVNLFLLDSASRQLAASSATGIRSELIKTTLDAGTYFVKVQQATSTTSSPYQITFSNDPLFSTANSTPQSLIINGVRTSYAANSTLTLSTSYVSDSDGWQDVSKVDFWLTDRSNNRIELADVDTFTSHNAASAKFGYSTSLSQLGLAVGAYQLNAVAYDRAGVASNKFTSSAFNVINSAAQNLSISGIQSNYDSTSTLTIAPSFVSDSNGWQDVAKVDFWLTDSGNRRVELADVTSFTGNGLTSARFGYSTSLLGLASGAYKLNAVAIDKANAKSSTFTSSTFNIANSKSQDLEINGVLASYNVDDKLTLGTSYVSDNNGWRDVSKVDFWLTDRSNNRIELADVTSFSSNNLTSAKFGYSTTLTGLVVGNYNLNAVAYDKAGVASSQVMRSFSLTNAAPKTLTLNGINASYDANSTITLAPSFVSDSNGWQDVNNVDFWLTDSKGKRIELADVTSFTSNSLTTAKFDYAANLSQLGLTTGNYNLNAIAYDKSGGVSSRSVKSFAVNNTAPTTLTVNGVKSSYDLNSTLTIDPSFVTDNNGWQDVGKVDFWLTDSLNRRIELADVTSFTSDTAIAAKFGYSTSLAGLAAGNYSLNAVAYDRVGVASNTYAKSLNLVNSAPQTVTLNGLKSVYSKSSILELASSYVSDINGWQDVNKVDFWLTDSKNNRIELADVTSFTANGTNLAKFDYSTSLSALGLAAGDYNLNAVAYDKTGAASTRVSQLFNLSATLDWFDLNLKDVGVVGLARSKAADGQLDRNDLLSIFRDVQDGSVVDTSELTDLKSLMATTTPFSISDPVRYLSNKLVTDAYANINTTNFEASLGKWFLGTVAPTPTFTSSGKTTNFIYTRFQGPLFGTNTSARIGGIDQRSFGNCVLLAALGATFAPQSNDAGNSISKTINDMLLDNGDNTYTVRFFTQDLKAEWVTVDNRLATTDGKNLFGTSNKDGLWAPIIEKACAQWREFNEGSSTRTGWDIIGNGDYLDDGLQRVTGRAARNYYTGGGSWDFSFNLIKDSLSAGKAILSAGVPSVNGLNLISGHAYTVTNAYISNTGEQRVVVRNPWGIDYAWSGAADGNNDGFLDLSYDQFRTFGYITIA</sequence>
<dbReference type="GO" id="GO:0004198">
    <property type="term" value="F:calcium-dependent cysteine-type endopeptidase activity"/>
    <property type="evidence" value="ECO:0007669"/>
    <property type="project" value="InterPro"/>
</dbReference>
<feature type="domain" description="Calpain catalytic" evidence="6">
    <location>
        <begin position="916"/>
        <end position="1120"/>
    </location>
</feature>
<evidence type="ECO:0000256" key="3">
    <source>
        <dbReference type="ARBA" id="ARBA00022801"/>
    </source>
</evidence>
<dbReference type="SUPFAM" id="SSF89260">
    <property type="entry name" value="Collagen-binding domain"/>
    <property type="match status" value="1"/>
</dbReference>
<dbReference type="RefSeq" id="WP_015160568.1">
    <property type="nucleotide sequence ID" value="NC_019697.1"/>
</dbReference>
<proteinExistence type="inferred from homology"/>
<dbReference type="InterPro" id="IPR001300">
    <property type="entry name" value="Peptidase_C2_calpain_cat"/>
</dbReference>
<protein>
    <submittedName>
        <fullName evidence="7">Putative pre-peptidase</fullName>
    </submittedName>
</protein>
<dbReference type="PANTHER" id="PTHR10183:SF379">
    <property type="entry name" value="CALPAIN-5"/>
    <property type="match status" value="1"/>
</dbReference>
<dbReference type="SMART" id="SM00230">
    <property type="entry name" value="CysPc"/>
    <property type="match status" value="1"/>
</dbReference>
<feature type="active site" evidence="5">
    <location>
        <position position="1088"/>
    </location>
</feature>
<keyword evidence="2 5" id="KW-0645">Protease</keyword>
<dbReference type="OrthoDB" id="7325981at2"/>
<accession>K9UIG2</accession>
<dbReference type="eggNOG" id="COG1572">
    <property type="taxonomic scope" value="Bacteria"/>
</dbReference>
<dbReference type="SUPFAM" id="SSF54001">
    <property type="entry name" value="Cysteine proteinases"/>
    <property type="match status" value="1"/>
</dbReference>
<dbReference type="Proteomes" id="UP000010366">
    <property type="component" value="Chromosome"/>
</dbReference>
<evidence type="ECO:0000256" key="5">
    <source>
        <dbReference type="PROSITE-ProRule" id="PRU00239"/>
    </source>
</evidence>
<dbReference type="Pfam" id="PF04151">
    <property type="entry name" value="PPC"/>
    <property type="match status" value="1"/>
</dbReference>
<evidence type="ECO:0000256" key="4">
    <source>
        <dbReference type="ARBA" id="ARBA00022807"/>
    </source>
</evidence>
<dbReference type="Pfam" id="PF00648">
    <property type="entry name" value="Peptidase_C2"/>
    <property type="match status" value="1"/>
</dbReference>
<dbReference type="eggNOG" id="COG5295">
    <property type="taxonomic scope" value="Bacteria"/>
</dbReference>
<reference evidence="7 8" key="1">
    <citation type="submission" date="2012-05" db="EMBL/GenBank/DDBJ databases">
        <title>Finished chromosome of genome of Chamaesiphon sp. PCC 6605.</title>
        <authorList>
            <consortium name="US DOE Joint Genome Institute"/>
            <person name="Gugger M."/>
            <person name="Coursin T."/>
            <person name="Rippka R."/>
            <person name="Tandeau De Marsac N."/>
            <person name="Huntemann M."/>
            <person name="Wei C.-L."/>
            <person name="Han J."/>
            <person name="Detter J.C."/>
            <person name="Han C."/>
            <person name="Tapia R."/>
            <person name="Chen A."/>
            <person name="Kyrpides N."/>
            <person name="Mavromatis K."/>
            <person name="Markowitz V."/>
            <person name="Szeto E."/>
            <person name="Ivanova N."/>
            <person name="Pagani I."/>
            <person name="Pati A."/>
            <person name="Goodwin L."/>
            <person name="Nordberg H.P."/>
            <person name="Cantor M.N."/>
            <person name="Hua S.X."/>
            <person name="Woyke T."/>
            <person name="Kerfeld C.A."/>
        </authorList>
    </citation>
    <scope>NUCLEOTIDE SEQUENCE [LARGE SCALE GENOMIC DNA]</scope>
    <source>
        <strain evidence="8">ATCC 27169 / PCC 6605</strain>
    </source>
</reference>
<feature type="active site" evidence="5">
    <location>
        <position position="1109"/>
    </location>
</feature>
<comment type="similarity">
    <text evidence="1">Belongs to the peptidase C2 family.</text>
</comment>
<dbReference type="eggNOG" id="COG4932">
    <property type="taxonomic scope" value="Bacteria"/>
</dbReference>
<evidence type="ECO:0000313" key="8">
    <source>
        <dbReference type="Proteomes" id="UP000010366"/>
    </source>
</evidence>
<dbReference type="GO" id="GO:0006508">
    <property type="term" value="P:proteolysis"/>
    <property type="evidence" value="ECO:0007669"/>
    <property type="project" value="UniProtKB-KW"/>
</dbReference>